<dbReference type="GO" id="GO:0006302">
    <property type="term" value="P:double-strand break repair"/>
    <property type="evidence" value="ECO:0007669"/>
    <property type="project" value="InterPro"/>
</dbReference>
<sequence>MIIVKVVLPLPIRRYFEYIMPPNSAFPVIGGRILVPFRSKYMIGIVIAFVIQTEKTQLNLKYAKKMIDNQSFYTSLVLDILIWISRNYYCPIGIVFFSILPKKLFSDSVVKDKIIYKWSITKKGKESNFANFKKRKKQFYTLLFLKKQSILSFELKTHNLSRFILKKLHNQGLCKLDILNSSSFIKKPSFKSKRRIFLNRKYLTIIDKILIKKNFSSWLFSKHNLYGKIKFYLHLIKTVLDKEMQILILVPHIKNINIMVVFLKKFFDVTIDSIHSELSNTKYLKNWIRTKKGENSIVIGTNKSIFLPFLKLGIILLFEEHNLNYKNIIQCSYNFRDIGIFRAYKEKIPIILDSDTPSLKTLYNILSKKCFYITTNKLNHIIKYNNSIINLKQERIRFGLSLTLINEIIQNYEKKQVLLIFNQVNFLFFLLKCNRCGSIFKCNNCHVYFELNQYRNVLFCKFCLIKIGIPSFCYNCGCLSLIVIKISIEKIKNIIQNIFPDRIIFFLLNKKDINKNMFNKNCFDFSIVSPCIIFTTEKIVQNYYFPFVSLIALTSIDNYFFSFKFRKLEYFAQFYFNLIQLTKYKKTLSKIIIQTSYLENINLKELCNNTYNVFANQTLLVRKNFFLPPWSCQVVIYSENKNPEKNIIFLNLIREIFIKQSTKYSIAIWFVGPHPIFILQLKKQFYQLLVQFTSRIQLNKLLNQSIEIINLFPISKRIKWFIEIDPN</sequence>
<keyword evidence="4 11" id="KW-0547">Nucleotide-binding</keyword>
<reference evidence="13 14" key="1">
    <citation type="submission" date="2018-12" db="EMBL/GenBank/DDBJ databases">
        <authorList>
            <person name="Chong R.A."/>
        </authorList>
    </citation>
    <scope>NUCLEOTIDE SEQUENCE [LARGE SCALE GENOMIC DNA]</scope>
    <source>
        <strain evidence="13 14">Lps</strain>
    </source>
</reference>
<dbReference type="GO" id="GO:0006269">
    <property type="term" value="P:DNA replication, synthesis of primer"/>
    <property type="evidence" value="ECO:0007669"/>
    <property type="project" value="UniProtKB-KW"/>
</dbReference>
<comment type="catalytic activity">
    <reaction evidence="11">
        <text>Couples ATP hydrolysis with the unwinding of duplex DNA by translocating in the 3'-5' direction.</text>
        <dbReference type="EC" id="5.6.2.4"/>
    </reaction>
</comment>
<dbReference type="AlphaFoldDB" id="A0A4D6Y6R2"/>
<dbReference type="GO" id="GO:0008270">
    <property type="term" value="F:zinc ion binding"/>
    <property type="evidence" value="ECO:0007669"/>
    <property type="project" value="UniProtKB-UniRule"/>
</dbReference>
<protein>
    <recommendedName>
        <fullName evidence="11">Replication restart protein PriA</fullName>
    </recommendedName>
    <alternativeName>
        <fullName evidence="11">ATP-dependent DNA helicase PriA</fullName>
        <ecNumber evidence="11">5.6.2.4</ecNumber>
    </alternativeName>
    <alternativeName>
        <fullName evidence="11">DNA 3'-5' helicase PriA</fullName>
    </alternativeName>
</protein>
<dbReference type="GO" id="GO:0016887">
    <property type="term" value="F:ATP hydrolysis activity"/>
    <property type="evidence" value="ECO:0007669"/>
    <property type="project" value="RHEA"/>
</dbReference>
<keyword evidence="3 11" id="KW-0479">Metal-binding</keyword>
<gene>
    <name evidence="11 13" type="primary">priA</name>
    <name evidence="13" type="ORF">D9V70_00600</name>
</gene>
<dbReference type="Pfam" id="PF17764">
    <property type="entry name" value="PriA_3primeBD"/>
    <property type="match status" value="1"/>
</dbReference>
<dbReference type="SUPFAM" id="SSF52540">
    <property type="entry name" value="P-loop containing nucleoside triphosphate hydrolases"/>
    <property type="match status" value="1"/>
</dbReference>
<feature type="binding site" evidence="11">
    <location>
        <position position="463"/>
    </location>
    <ligand>
        <name>Zn(2+)</name>
        <dbReference type="ChEBI" id="CHEBI:29105"/>
        <label>2</label>
    </ligand>
</feature>
<name>A0A4D6Y6R2_9GAMM</name>
<feature type="binding site" evidence="11">
    <location>
        <position position="473"/>
    </location>
    <ligand>
        <name>Zn(2+)</name>
        <dbReference type="ChEBI" id="CHEBI:29105"/>
        <label>1</label>
    </ligand>
</feature>
<evidence type="ECO:0000256" key="7">
    <source>
        <dbReference type="ARBA" id="ARBA00022833"/>
    </source>
</evidence>
<dbReference type="InterPro" id="IPR041236">
    <property type="entry name" value="PriA_C"/>
</dbReference>
<evidence type="ECO:0000313" key="14">
    <source>
        <dbReference type="Proteomes" id="UP000298564"/>
    </source>
</evidence>
<dbReference type="Gene3D" id="3.40.1440.60">
    <property type="entry name" value="PriA, 3(prime) DNA-binding domain"/>
    <property type="match status" value="1"/>
</dbReference>
<comment type="subunit">
    <text evidence="11">Component of the replication restart primosome.</text>
</comment>
<evidence type="ECO:0000256" key="5">
    <source>
        <dbReference type="ARBA" id="ARBA00022801"/>
    </source>
</evidence>
<comment type="catalytic activity">
    <reaction evidence="11">
        <text>ATP + H2O = ADP + phosphate + H(+)</text>
        <dbReference type="Rhea" id="RHEA:13065"/>
        <dbReference type="ChEBI" id="CHEBI:15377"/>
        <dbReference type="ChEBI" id="CHEBI:15378"/>
        <dbReference type="ChEBI" id="CHEBI:30616"/>
        <dbReference type="ChEBI" id="CHEBI:43474"/>
        <dbReference type="ChEBI" id="CHEBI:456216"/>
        <dbReference type="EC" id="5.6.2.4"/>
    </reaction>
</comment>
<dbReference type="GO" id="GO:1990077">
    <property type="term" value="C:primosome complex"/>
    <property type="evidence" value="ECO:0007669"/>
    <property type="project" value="UniProtKB-UniRule"/>
</dbReference>
<dbReference type="InterPro" id="IPR042115">
    <property type="entry name" value="PriA_3primeBD_sf"/>
</dbReference>
<evidence type="ECO:0000313" key="13">
    <source>
        <dbReference type="EMBL" id="QCI22004.1"/>
    </source>
</evidence>
<keyword evidence="6 11" id="KW-0347">Helicase</keyword>
<dbReference type="Proteomes" id="UP000298564">
    <property type="component" value="Chromosome"/>
</dbReference>
<feature type="binding site" evidence="11">
    <location>
        <position position="476"/>
    </location>
    <ligand>
        <name>Zn(2+)</name>
        <dbReference type="ChEBI" id="CHEBI:29105"/>
        <label>1</label>
    </ligand>
</feature>
<dbReference type="GO" id="GO:0005524">
    <property type="term" value="F:ATP binding"/>
    <property type="evidence" value="ECO:0007669"/>
    <property type="project" value="UniProtKB-UniRule"/>
</dbReference>
<feature type="domain" description="Helicase ATP-binding" evidence="12">
    <location>
        <begin position="209"/>
        <end position="375"/>
    </location>
</feature>
<organism evidence="13 14">
    <name type="scientific">Buchnera aphidicola</name>
    <name type="common">Lipaphis pseudobrassicae</name>
    <dbReference type="NCBI Taxonomy" id="1258543"/>
    <lineage>
        <taxon>Bacteria</taxon>
        <taxon>Pseudomonadati</taxon>
        <taxon>Pseudomonadota</taxon>
        <taxon>Gammaproteobacteria</taxon>
        <taxon>Enterobacterales</taxon>
        <taxon>Erwiniaceae</taxon>
        <taxon>Buchnera</taxon>
    </lineage>
</organism>
<dbReference type="PANTHER" id="PTHR30580:SF0">
    <property type="entry name" value="PRIMOSOMAL PROTEIN N"/>
    <property type="match status" value="1"/>
</dbReference>
<dbReference type="EC" id="5.6.2.4" evidence="11"/>
<keyword evidence="8 11" id="KW-0067">ATP-binding</keyword>
<evidence type="ECO:0000256" key="2">
    <source>
        <dbReference type="ARBA" id="ARBA00022705"/>
    </source>
</evidence>
<dbReference type="InterPro" id="IPR014001">
    <property type="entry name" value="Helicase_ATP-bd"/>
</dbReference>
<dbReference type="EMBL" id="CP034870">
    <property type="protein sequence ID" value="QCI22004.1"/>
    <property type="molecule type" value="Genomic_DNA"/>
</dbReference>
<keyword evidence="9 11" id="KW-0238">DNA-binding</keyword>
<dbReference type="PROSITE" id="PS51192">
    <property type="entry name" value="HELICASE_ATP_BIND_1"/>
    <property type="match status" value="1"/>
</dbReference>
<evidence type="ECO:0000256" key="6">
    <source>
        <dbReference type="ARBA" id="ARBA00022806"/>
    </source>
</evidence>
<feature type="binding site" evidence="11">
    <location>
        <position position="445"/>
    </location>
    <ligand>
        <name>Zn(2+)</name>
        <dbReference type="ChEBI" id="CHEBI:29105"/>
        <label>2</label>
    </ligand>
</feature>
<dbReference type="InterPro" id="IPR005259">
    <property type="entry name" value="PriA"/>
</dbReference>
<comment type="cofactor">
    <cofactor evidence="11">
        <name>Zn(2+)</name>
        <dbReference type="ChEBI" id="CHEBI:29105"/>
    </cofactor>
    <text evidence="11">Binds 2 zinc ions per subunit.</text>
</comment>
<keyword evidence="10 11" id="KW-0413">Isomerase</keyword>
<keyword evidence="2 11" id="KW-0235">DNA replication</keyword>
<dbReference type="Pfam" id="PF18074">
    <property type="entry name" value="PriA_C"/>
    <property type="match status" value="1"/>
</dbReference>
<reference evidence="13 14" key="2">
    <citation type="submission" date="2019-05" db="EMBL/GenBank/DDBJ databases">
        <title>Genome evolution of the obligate endosymbiont Buchnera aphidicola.</title>
        <authorList>
            <person name="Moran N.A."/>
        </authorList>
    </citation>
    <scope>NUCLEOTIDE SEQUENCE [LARGE SCALE GENOMIC DNA]</scope>
    <source>
        <strain evidence="13 14">Lps</strain>
    </source>
</reference>
<feature type="binding site" evidence="11">
    <location>
        <position position="433"/>
    </location>
    <ligand>
        <name>Zn(2+)</name>
        <dbReference type="ChEBI" id="CHEBI:29105"/>
        <label>1</label>
    </ligand>
</feature>
<dbReference type="GO" id="GO:0006310">
    <property type="term" value="P:DNA recombination"/>
    <property type="evidence" value="ECO:0007669"/>
    <property type="project" value="InterPro"/>
</dbReference>
<feature type="binding site" evidence="11">
    <location>
        <position position="442"/>
    </location>
    <ligand>
        <name>Zn(2+)</name>
        <dbReference type="ChEBI" id="CHEBI:29105"/>
        <label>2</label>
    </ligand>
</feature>
<dbReference type="GO" id="GO:0006270">
    <property type="term" value="P:DNA replication initiation"/>
    <property type="evidence" value="ECO:0007669"/>
    <property type="project" value="TreeGrafter"/>
</dbReference>
<dbReference type="Gene3D" id="3.40.50.300">
    <property type="entry name" value="P-loop containing nucleotide triphosphate hydrolases"/>
    <property type="match status" value="1"/>
</dbReference>
<evidence type="ECO:0000259" key="12">
    <source>
        <dbReference type="PROSITE" id="PS51192"/>
    </source>
</evidence>
<evidence type="ECO:0000256" key="1">
    <source>
        <dbReference type="ARBA" id="ARBA00022515"/>
    </source>
</evidence>
<dbReference type="HAMAP" id="MF_00983">
    <property type="entry name" value="PriA"/>
    <property type="match status" value="1"/>
</dbReference>
<comment type="similarity">
    <text evidence="11">Belongs to the helicase family. PriA subfamily.</text>
</comment>
<dbReference type="PANTHER" id="PTHR30580">
    <property type="entry name" value="PRIMOSOMAL PROTEIN N"/>
    <property type="match status" value="1"/>
</dbReference>
<evidence type="ECO:0000256" key="10">
    <source>
        <dbReference type="ARBA" id="ARBA00023235"/>
    </source>
</evidence>
<evidence type="ECO:0000256" key="8">
    <source>
        <dbReference type="ARBA" id="ARBA00022840"/>
    </source>
</evidence>
<dbReference type="InterPro" id="IPR041222">
    <property type="entry name" value="PriA_3primeBD"/>
</dbReference>
<comment type="function">
    <text evidence="11">Initiates the restart of stalled replication forks, which reloads the replicative helicase on sites other than the origin of replication. Recognizes and binds to abandoned replication forks and remodels them to uncover a helicase loading site. Promotes assembly of the primosome at these replication forks.</text>
</comment>
<evidence type="ECO:0000256" key="9">
    <source>
        <dbReference type="ARBA" id="ARBA00023125"/>
    </source>
</evidence>
<keyword evidence="7 11" id="KW-0862">Zinc</keyword>
<feature type="binding site" evidence="11">
    <location>
        <position position="460"/>
    </location>
    <ligand>
        <name>Zn(2+)</name>
        <dbReference type="ChEBI" id="CHEBI:29105"/>
        <label>2</label>
    </ligand>
</feature>
<accession>A0A4D6Y6R2</accession>
<dbReference type="OrthoDB" id="9759544at2"/>
<dbReference type="GO" id="GO:0043138">
    <property type="term" value="F:3'-5' DNA helicase activity"/>
    <property type="evidence" value="ECO:0007669"/>
    <property type="project" value="UniProtKB-EC"/>
</dbReference>
<feature type="binding site" evidence="11">
    <location>
        <position position="436"/>
    </location>
    <ligand>
        <name>Zn(2+)</name>
        <dbReference type="ChEBI" id="CHEBI:29105"/>
        <label>1</label>
    </ligand>
</feature>
<dbReference type="NCBIfam" id="TIGR00595">
    <property type="entry name" value="priA"/>
    <property type="match status" value="1"/>
</dbReference>
<evidence type="ECO:0000256" key="3">
    <source>
        <dbReference type="ARBA" id="ARBA00022723"/>
    </source>
</evidence>
<proteinExistence type="inferred from homology"/>
<keyword evidence="5 11" id="KW-0378">Hydrolase</keyword>
<evidence type="ECO:0000256" key="4">
    <source>
        <dbReference type="ARBA" id="ARBA00022741"/>
    </source>
</evidence>
<dbReference type="InterPro" id="IPR027417">
    <property type="entry name" value="P-loop_NTPase"/>
</dbReference>
<keyword evidence="1 11" id="KW-0639">Primosome</keyword>
<dbReference type="GO" id="GO:0003677">
    <property type="term" value="F:DNA binding"/>
    <property type="evidence" value="ECO:0007669"/>
    <property type="project" value="UniProtKB-UniRule"/>
</dbReference>
<evidence type="ECO:0000256" key="11">
    <source>
        <dbReference type="HAMAP-Rule" id="MF_00983"/>
    </source>
</evidence>